<comment type="caution">
    <text evidence="1">The sequence shown here is derived from an EMBL/GenBank/DDBJ whole genome shotgun (WGS) entry which is preliminary data.</text>
</comment>
<dbReference type="AlphaFoldDB" id="A0AAV4LUJ8"/>
<reference evidence="1 2" key="1">
    <citation type="submission" date="2021-06" db="EMBL/GenBank/DDBJ databases">
        <title>Genome sequence of Babesia caballi.</title>
        <authorList>
            <person name="Yamagishi J."/>
            <person name="Kidaka T."/>
            <person name="Ochi A."/>
        </authorList>
    </citation>
    <scope>NUCLEOTIDE SEQUENCE [LARGE SCALE GENOMIC DNA]</scope>
    <source>
        <strain evidence="1">USDA-D6B2</strain>
    </source>
</reference>
<name>A0AAV4LUJ8_BABCB</name>
<accession>A0AAV4LUJ8</accession>
<organism evidence="1 2">
    <name type="scientific">Babesia caballi</name>
    <dbReference type="NCBI Taxonomy" id="5871"/>
    <lineage>
        <taxon>Eukaryota</taxon>
        <taxon>Sar</taxon>
        <taxon>Alveolata</taxon>
        <taxon>Apicomplexa</taxon>
        <taxon>Aconoidasida</taxon>
        <taxon>Piroplasmida</taxon>
        <taxon>Babesiidae</taxon>
        <taxon>Babesia</taxon>
    </lineage>
</organism>
<protein>
    <submittedName>
        <fullName evidence="1">DsbA family protein</fullName>
    </submittedName>
</protein>
<dbReference type="GeneID" id="94195334"/>
<dbReference type="Proteomes" id="UP001497744">
    <property type="component" value="Unassembled WGS sequence"/>
</dbReference>
<dbReference type="RefSeq" id="XP_067715922.1">
    <property type="nucleotide sequence ID" value="XM_067859821.1"/>
</dbReference>
<sequence length="420" mass="46559">MCIHRLATPQAHGLPLGLRHALRDVRRELLQVRLLCAALHLPDLEELRLAQEGQNRGVAQERVAPVDTRFVGRRRLRRDLAGAGDVHGRGRPGEGRFDPALVAGVDGRHEAIEARAEDGLEERLEGLGLEADLGHDFVALPPHNVALRAERHGRLALGAEVGEHGLTARGYEQGCPVVVEPLELVRGVRASGLDELEHVLPHRGDQRVVEAEEEVLRNLGNLLSRCIALRLRVSVQLGVDGGDVEVAEVELHQHRGHLTVVHQGRHQPVGAKGTVPAILQRVHHVLRVFLVLDERVAEVGGQTPETAAGPTVGGTLHQHWVLHRRTAQLADEGDRKRSECRLFRGDLALKLRPCRVENRGDRGPRYAMYQHSATDVHHHVVVERFWLFNCIFVIETDRQVGFPGEVLGQARLLSDEDLQV</sequence>
<dbReference type="EMBL" id="BPLF01000002">
    <property type="protein sequence ID" value="GIX63853.1"/>
    <property type="molecule type" value="Genomic_DNA"/>
</dbReference>
<evidence type="ECO:0000313" key="1">
    <source>
        <dbReference type="EMBL" id="GIX63853.1"/>
    </source>
</evidence>
<gene>
    <name evidence="1" type="ORF">BcabD6B2_32880</name>
</gene>
<proteinExistence type="predicted"/>
<keyword evidence="2" id="KW-1185">Reference proteome</keyword>
<evidence type="ECO:0000313" key="2">
    <source>
        <dbReference type="Proteomes" id="UP001497744"/>
    </source>
</evidence>